<feature type="transmembrane region" description="Helical" evidence="1">
    <location>
        <begin position="41"/>
        <end position="61"/>
    </location>
</feature>
<dbReference type="AlphaFoldDB" id="A0A9D1J389"/>
<evidence type="ECO:0000313" key="2">
    <source>
        <dbReference type="EMBL" id="HIR59065.1"/>
    </source>
</evidence>
<keyword evidence="1" id="KW-1133">Transmembrane helix</keyword>
<protein>
    <submittedName>
        <fullName evidence="2">ABC transporter permease</fullName>
    </submittedName>
</protein>
<dbReference type="InterPro" id="IPR010540">
    <property type="entry name" value="CmpB_TMEM229"/>
</dbReference>
<evidence type="ECO:0000313" key="3">
    <source>
        <dbReference type="Proteomes" id="UP000824232"/>
    </source>
</evidence>
<keyword evidence="1" id="KW-0812">Transmembrane</keyword>
<name>A0A9D1J389_9FIRM</name>
<gene>
    <name evidence="2" type="ORF">IAB38_03350</name>
</gene>
<reference evidence="2" key="2">
    <citation type="journal article" date="2021" name="PeerJ">
        <title>Extensive microbial diversity within the chicken gut microbiome revealed by metagenomics and culture.</title>
        <authorList>
            <person name="Gilroy R."/>
            <person name="Ravi A."/>
            <person name="Getino M."/>
            <person name="Pursley I."/>
            <person name="Horton D.L."/>
            <person name="Alikhan N.F."/>
            <person name="Baker D."/>
            <person name="Gharbi K."/>
            <person name="Hall N."/>
            <person name="Watson M."/>
            <person name="Adriaenssens E.M."/>
            <person name="Foster-Nyarko E."/>
            <person name="Jarju S."/>
            <person name="Secka A."/>
            <person name="Antonio M."/>
            <person name="Oren A."/>
            <person name="Chaudhuri R.R."/>
            <person name="La Ragione R."/>
            <person name="Hildebrand F."/>
            <person name="Pallen M.J."/>
        </authorList>
    </citation>
    <scope>NUCLEOTIDE SEQUENCE</scope>
    <source>
        <strain evidence="2">CHK184-20233</strain>
    </source>
</reference>
<proteinExistence type="predicted"/>
<keyword evidence="1" id="KW-0472">Membrane</keyword>
<feature type="transmembrane region" description="Helical" evidence="1">
    <location>
        <begin position="67"/>
        <end position="89"/>
    </location>
</feature>
<accession>A0A9D1J389</accession>
<comment type="caution">
    <text evidence="2">The sequence shown here is derived from an EMBL/GenBank/DDBJ whole genome shotgun (WGS) entry which is preliminary data.</text>
</comment>
<dbReference type="EMBL" id="DVHC01000035">
    <property type="protein sequence ID" value="HIR59065.1"/>
    <property type="molecule type" value="Genomic_DNA"/>
</dbReference>
<evidence type="ECO:0000256" key="1">
    <source>
        <dbReference type="SAM" id="Phobius"/>
    </source>
</evidence>
<dbReference type="Pfam" id="PF06541">
    <property type="entry name" value="ABC_trans_CmpB"/>
    <property type="match status" value="1"/>
</dbReference>
<feature type="transmembrane region" description="Helical" evidence="1">
    <location>
        <begin position="110"/>
        <end position="131"/>
    </location>
</feature>
<dbReference type="Proteomes" id="UP000824232">
    <property type="component" value="Unassembled WGS sequence"/>
</dbReference>
<feature type="transmembrane region" description="Helical" evidence="1">
    <location>
        <begin position="143"/>
        <end position="169"/>
    </location>
</feature>
<reference evidence="2" key="1">
    <citation type="submission" date="2020-10" db="EMBL/GenBank/DDBJ databases">
        <authorList>
            <person name="Gilroy R."/>
        </authorList>
    </citation>
    <scope>NUCLEOTIDE SEQUENCE</scope>
    <source>
        <strain evidence="2">CHK184-20233</strain>
    </source>
</reference>
<sequence>MFDTVCYIFLLFIFYSFIGYILEIISCTLHDKKIVLNRGFFLGPYLPIYGICCLLMGSFIIRYKSDLVTVFVMSAFVCTTVEYITSYVLEKIFKARWWDYSDRRFNIEGRVCLFNAFLFGIGGVFFTYVLNPVVVSIVGKLPILALRIIAVILMFIFLSDVIITIRTLYQVKVSSRKFKSRDVTAEITKLIREELTKKRDIKTNFFVRHMLNAFPWINISDYNNPLSKLKRYSLKGIKKKQK</sequence>
<organism evidence="2 3">
    <name type="scientific">Candidatus Onthousia excrementipullorum</name>
    <dbReference type="NCBI Taxonomy" id="2840884"/>
    <lineage>
        <taxon>Bacteria</taxon>
        <taxon>Bacillati</taxon>
        <taxon>Bacillota</taxon>
        <taxon>Bacilli</taxon>
        <taxon>Candidatus Onthousia</taxon>
    </lineage>
</organism>
<feature type="transmembrane region" description="Helical" evidence="1">
    <location>
        <begin position="6"/>
        <end position="29"/>
    </location>
</feature>